<feature type="transmembrane region" description="Helical" evidence="11">
    <location>
        <begin position="234"/>
        <end position="253"/>
    </location>
</feature>
<dbReference type="InterPro" id="IPR008250">
    <property type="entry name" value="ATPase_P-typ_transduc_dom_A_sf"/>
</dbReference>
<evidence type="ECO:0000256" key="5">
    <source>
        <dbReference type="ARBA" id="ARBA00022741"/>
    </source>
</evidence>
<dbReference type="InterPro" id="IPR023298">
    <property type="entry name" value="ATPase_P-typ_TM_dom_sf"/>
</dbReference>
<feature type="transmembrane region" description="Helical" evidence="11">
    <location>
        <begin position="1111"/>
        <end position="1129"/>
    </location>
</feature>
<dbReference type="InterPro" id="IPR001757">
    <property type="entry name" value="P_typ_ATPase"/>
</dbReference>
<feature type="transmembrane region" description="Helical" evidence="11">
    <location>
        <begin position="54"/>
        <end position="72"/>
    </location>
</feature>
<gene>
    <name evidence="14" type="ORF">Ae201684_008636</name>
</gene>
<evidence type="ECO:0000256" key="2">
    <source>
        <dbReference type="ARBA" id="ARBA00006000"/>
    </source>
</evidence>
<dbReference type="SFLD" id="SFLDF00027">
    <property type="entry name" value="p-type_atpase"/>
    <property type="match status" value="1"/>
</dbReference>
<organism evidence="14 15">
    <name type="scientific">Aphanomyces euteiches</name>
    <dbReference type="NCBI Taxonomy" id="100861"/>
    <lineage>
        <taxon>Eukaryota</taxon>
        <taxon>Sar</taxon>
        <taxon>Stramenopiles</taxon>
        <taxon>Oomycota</taxon>
        <taxon>Saprolegniomycetes</taxon>
        <taxon>Saprolegniales</taxon>
        <taxon>Verrucalvaceae</taxon>
        <taxon>Aphanomyces</taxon>
    </lineage>
</organism>
<evidence type="ECO:0000256" key="4">
    <source>
        <dbReference type="ARBA" id="ARBA00022723"/>
    </source>
</evidence>
<evidence type="ECO:0000256" key="8">
    <source>
        <dbReference type="ARBA" id="ARBA00022967"/>
    </source>
</evidence>
<evidence type="ECO:0000259" key="13">
    <source>
        <dbReference type="Pfam" id="PF23143"/>
    </source>
</evidence>
<dbReference type="PANTHER" id="PTHR45630:SF7">
    <property type="entry name" value="ENDOPLASMIC RETICULUM TRANSMEMBRANE HELIX TRANSLOCASE"/>
    <property type="match status" value="1"/>
</dbReference>
<proteinExistence type="inferred from homology"/>
<dbReference type="GO" id="GO:0006874">
    <property type="term" value="P:intracellular calcium ion homeostasis"/>
    <property type="evidence" value="ECO:0007669"/>
    <property type="project" value="TreeGrafter"/>
</dbReference>
<dbReference type="Gene3D" id="3.40.50.1000">
    <property type="entry name" value="HAD superfamily/HAD-like"/>
    <property type="match status" value="1"/>
</dbReference>
<dbReference type="GO" id="GO:0005524">
    <property type="term" value="F:ATP binding"/>
    <property type="evidence" value="ECO:0007669"/>
    <property type="project" value="UniProtKB-KW"/>
</dbReference>
<feature type="transmembrane region" description="Helical" evidence="11">
    <location>
        <begin position="429"/>
        <end position="447"/>
    </location>
</feature>
<dbReference type="Gene3D" id="3.40.1110.10">
    <property type="entry name" value="Calcium-transporting ATPase, cytoplasmic domain N"/>
    <property type="match status" value="1"/>
</dbReference>
<dbReference type="Pfam" id="PF00122">
    <property type="entry name" value="E1-E2_ATPase"/>
    <property type="match status" value="1"/>
</dbReference>
<dbReference type="InterPro" id="IPR006544">
    <property type="entry name" value="P-type_TPase_V"/>
</dbReference>
<sequence length="1145" mass="127789">MGSGLPVEINDKELHRNAALYVPLPILLRLDVLPFLLIYSTFFLCMSVVNEGQGFVAGTAMVAFVHALTFFSSEWSVGMKAWIGYTRFHATTAILKSSAFPSGVVVQIDPVSPTHPKELCPLHWNDGSTQKLSKTTAVVPSVWFSYQKLRFCIYPTDDVSKTLCFERLSYPTDHTLEYYPKSSGYLNSQDLDFAVARWQENEFDIPIPEFWELLKQHLVAPFFVFQVTKQSYEYMYYSLLTLAMLVIFECTVVKQRQRNMELLRQMRRPPIRLYVYRAKKWQQMSCRSLVPGDICSIGRPKRVLRSDDVSEQVVPCDLLLLQGSCVVNEAMLSGESIPLRKEALDLSSYSPQTMLNIDDGTPMKKHVLYGGTKVLQYSPTQNRLAVPDPPDKGCVAYVLRTGFGTTQGNLMRTILFSSQRVTANNSESMWFILFLLCFAVLASGTVLHQGLADPTRNPFKLFLHCVMIITSVVPPELPMELSLAVTNSLLALTRLNIFCTEPFRIPFAGKVDVICFDKTGTLTSDDLEMRGVAGLLATSLVKLEDPLQIVAPAALPMDVQIILAGCHSLMLLDGKTMGDPLEKTILSHIQWDLRAGDIIVPALSFLPGSRSVKIVHRYAFSSDLKRMSTIVAIESALPDETMSVKLLSKGAPEVMESLFRSVPDYYTKVYKHYTLKGCRVLAIGSKMLSTRDLQRVRSFSRDDMEINLEFGGFLVLDCPIKEDTTYVMAELNASNHNVVMITGDNPLTACDVARQIKMTRHKKNLILQPSVSGSLQWIDSEDESTKPRAFDLETLPSLAASFDLCVTGAALSLLSPRELSAVSCHGRVFARTSPAQKEAIVDAMNQYGLTTAMCGDGTNDVGALKRAHVGISIINNPEKTSHREVHDGQIVKFGDASIASPFTSKQPSIKATTQILCQGRCTLVTTLQMYKILGVNCLITAYVLSSLYMYGVKQGDTQMTVVGILIALFFLFLSYAKPLQRLSTERPLTRVFCPSVLLSIGSQFVIHLVSLMLALQVALPFVDLDDPGMHPEAKFRPNVLNTIVFLVSVLMQVNTFVVNYHGAPFMESFRDNYMLSRWTWMSYGLLATTVWEIFPPLNDMLELVFLPSLEAQAMLSVIMVLDTVVVLGYESKIQWLTTRYPSIMS</sequence>
<dbReference type="GO" id="GO:0046872">
    <property type="term" value="F:metal ion binding"/>
    <property type="evidence" value="ECO:0007669"/>
    <property type="project" value="UniProtKB-KW"/>
</dbReference>
<comment type="subcellular location">
    <subcellularLocation>
        <location evidence="1">Membrane</location>
        <topology evidence="1">Multi-pass membrane protein</topology>
    </subcellularLocation>
</comment>
<dbReference type="Pfam" id="PF23143">
    <property type="entry name" value="2TM_P5A-ATPase"/>
    <property type="match status" value="1"/>
</dbReference>
<feature type="transmembrane region" description="Helical" evidence="11">
    <location>
        <begin position="1072"/>
        <end position="1091"/>
    </location>
</feature>
<evidence type="ECO:0000256" key="1">
    <source>
        <dbReference type="ARBA" id="ARBA00004141"/>
    </source>
</evidence>
<dbReference type="VEuPathDB" id="FungiDB:AeMF1_001500"/>
<keyword evidence="5" id="KW-0547">Nucleotide-binding</keyword>
<feature type="transmembrane region" description="Helical" evidence="11">
    <location>
        <begin position="957"/>
        <end position="976"/>
    </location>
</feature>
<dbReference type="PROSITE" id="PS00154">
    <property type="entry name" value="ATPASE_E1_E2"/>
    <property type="match status" value="1"/>
</dbReference>
<dbReference type="EMBL" id="VJMJ01000106">
    <property type="protein sequence ID" value="KAF0734787.1"/>
    <property type="molecule type" value="Genomic_DNA"/>
</dbReference>
<dbReference type="Gene3D" id="2.70.150.10">
    <property type="entry name" value="Calcium-transporting ATPase, cytoplasmic transduction domain A"/>
    <property type="match status" value="1"/>
</dbReference>
<dbReference type="InterPro" id="IPR057255">
    <property type="entry name" value="2TM_P5A-ATPase"/>
</dbReference>
<feature type="transmembrane region" description="Helical" evidence="11">
    <location>
        <begin position="996"/>
        <end position="1019"/>
    </location>
</feature>
<dbReference type="SFLD" id="SFLDS00003">
    <property type="entry name" value="Haloacid_Dehalogenase"/>
    <property type="match status" value="1"/>
</dbReference>
<dbReference type="GO" id="GO:0019829">
    <property type="term" value="F:ATPase-coupled monoatomic cation transmembrane transporter activity"/>
    <property type="evidence" value="ECO:0007669"/>
    <property type="project" value="TreeGrafter"/>
</dbReference>
<dbReference type="InterPro" id="IPR023214">
    <property type="entry name" value="HAD_sf"/>
</dbReference>
<dbReference type="AlphaFoldDB" id="A0A6G0X4N1"/>
<feature type="domain" description="P-type ATPase A" evidence="12">
    <location>
        <begin position="274"/>
        <end position="413"/>
    </location>
</feature>
<evidence type="ECO:0000256" key="10">
    <source>
        <dbReference type="ARBA" id="ARBA00023136"/>
    </source>
</evidence>
<evidence type="ECO:0000313" key="14">
    <source>
        <dbReference type="EMBL" id="KAF0734787.1"/>
    </source>
</evidence>
<dbReference type="InterPro" id="IPR018303">
    <property type="entry name" value="ATPase_P-typ_P_site"/>
</dbReference>
<comment type="similarity">
    <text evidence="2">Belongs to the cation transport ATPase (P-type) (TC 3.A.3) family. Type V subfamily.</text>
</comment>
<evidence type="ECO:0000256" key="3">
    <source>
        <dbReference type="ARBA" id="ARBA00022692"/>
    </source>
</evidence>
<keyword evidence="15" id="KW-1185">Reference proteome</keyword>
<dbReference type="NCBIfam" id="TIGR01494">
    <property type="entry name" value="ATPase_P-type"/>
    <property type="match status" value="1"/>
</dbReference>
<evidence type="ECO:0000313" key="15">
    <source>
        <dbReference type="Proteomes" id="UP000481153"/>
    </source>
</evidence>
<keyword evidence="8" id="KW-1278">Translocase</keyword>
<accession>A0A6G0X4N1</accession>
<dbReference type="GO" id="GO:0005789">
    <property type="term" value="C:endoplasmic reticulum membrane"/>
    <property type="evidence" value="ECO:0007669"/>
    <property type="project" value="TreeGrafter"/>
</dbReference>
<comment type="caution">
    <text evidence="14">The sequence shown here is derived from an EMBL/GenBank/DDBJ whole genome shotgun (WGS) entry which is preliminary data.</text>
</comment>
<protein>
    <recommendedName>
        <fullName evidence="16">Cation-transporting ATPase</fullName>
    </recommendedName>
</protein>
<dbReference type="PANTHER" id="PTHR45630">
    <property type="entry name" value="CATION-TRANSPORTING ATPASE-RELATED"/>
    <property type="match status" value="1"/>
</dbReference>
<dbReference type="InterPro" id="IPR036412">
    <property type="entry name" value="HAD-like_sf"/>
</dbReference>
<feature type="transmembrane region" description="Helical" evidence="11">
    <location>
        <begin position="20"/>
        <end position="42"/>
    </location>
</feature>
<dbReference type="NCBIfam" id="TIGR01657">
    <property type="entry name" value="P-ATPase-V"/>
    <property type="match status" value="1"/>
</dbReference>
<evidence type="ECO:0000256" key="7">
    <source>
        <dbReference type="ARBA" id="ARBA00022842"/>
    </source>
</evidence>
<reference evidence="14 15" key="1">
    <citation type="submission" date="2019-07" db="EMBL/GenBank/DDBJ databases">
        <title>Genomics analysis of Aphanomyces spp. identifies a new class of oomycete effector associated with host adaptation.</title>
        <authorList>
            <person name="Gaulin E."/>
        </authorList>
    </citation>
    <scope>NUCLEOTIDE SEQUENCE [LARGE SCALE GENOMIC DNA]</scope>
    <source>
        <strain evidence="14 15">ATCC 201684</strain>
    </source>
</reference>
<dbReference type="Proteomes" id="UP000481153">
    <property type="component" value="Unassembled WGS sequence"/>
</dbReference>
<dbReference type="SUPFAM" id="SSF81665">
    <property type="entry name" value="Calcium ATPase, transmembrane domain M"/>
    <property type="match status" value="1"/>
</dbReference>
<keyword evidence="9 11" id="KW-1133">Transmembrane helix</keyword>
<feature type="domain" description="P5A-ATPase transmembrane helical hairpin" evidence="13">
    <location>
        <begin position="24"/>
        <end position="87"/>
    </location>
</feature>
<dbReference type="InterPro" id="IPR044492">
    <property type="entry name" value="P_typ_ATPase_HD_dom"/>
</dbReference>
<dbReference type="SFLD" id="SFLDG00002">
    <property type="entry name" value="C1.7:_P-type_atpase_like"/>
    <property type="match status" value="1"/>
</dbReference>
<dbReference type="InterPro" id="IPR059000">
    <property type="entry name" value="ATPase_P-type_domA"/>
</dbReference>
<keyword evidence="3 11" id="KW-0812">Transmembrane</keyword>
<dbReference type="SUPFAM" id="SSF81660">
    <property type="entry name" value="Metal cation-transporting ATPase, ATP-binding domain N"/>
    <property type="match status" value="1"/>
</dbReference>
<name>A0A6G0X4N1_9STRA</name>
<evidence type="ECO:0008006" key="16">
    <source>
        <dbReference type="Google" id="ProtNLM"/>
    </source>
</evidence>
<keyword evidence="6" id="KW-0067">ATP-binding</keyword>
<keyword evidence="7" id="KW-0460">Magnesium</keyword>
<feature type="transmembrane region" description="Helical" evidence="11">
    <location>
        <begin position="1039"/>
        <end position="1060"/>
    </location>
</feature>
<evidence type="ECO:0000259" key="12">
    <source>
        <dbReference type="Pfam" id="PF00122"/>
    </source>
</evidence>
<dbReference type="SUPFAM" id="SSF56784">
    <property type="entry name" value="HAD-like"/>
    <property type="match status" value="1"/>
</dbReference>
<dbReference type="PRINTS" id="PR00119">
    <property type="entry name" value="CATATPASE"/>
</dbReference>
<evidence type="ECO:0000256" key="11">
    <source>
        <dbReference type="SAM" id="Phobius"/>
    </source>
</evidence>
<dbReference type="GO" id="GO:0015662">
    <property type="term" value="F:P-type ion transporter activity"/>
    <property type="evidence" value="ECO:0007669"/>
    <property type="project" value="TreeGrafter"/>
</dbReference>
<keyword evidence="4" id="KW-0479">Metal-binding</keyword>
<evidence type="ECO:0000256" key="9">
    <source>
        <dbReference type="ARBA" id="ARBA00022989"/>
    </source>
</evidence>
<dbReference type="InterPro" id="IPR023299">
    <property type="entry name" value="ATPase_P-typ_cyto_dom_N"/>
</dbReference>
<dbReference type="GO" id="GO:0016887">
    <property type="term" value="F:ATP hydrolysis activity"/>
    <property type="evidence" value="ECO:0007669"/>
    <property type="project" value="InterPro"/>
</dbReference>
<keyword evidence="10 11" id="KW-0472">Membrane</keyword>
<dbReference type="SUPFAM" id="SSF81653">
    <property type="entry name" value="Calcium ATPase, transduction domain A"/>
    <property type="match status" value="1"/>
</dbReference>
<evidence type="ECO:0000256" key="6">
    <source>
        <dbReference type="ARBA" id="ARBA00022840"/>
    </source>
</evidence>